<dbReference type="InterPro" id="IPR056413">
    <property type="entry name" value="TPR_CcmH_CycH"/>
</dbReference>
<reference evidence="9 10" key="1">
    <citation type="submission" date="2020-08" db="EMBL/GenBank/DDBJ databases">
        <title>Genomic Encyclopedia of Type Strains, Phase III (KMG-III): the genomes of soil and plant-associated and newly described type strains.</title>
        <authorList>
            <person name="Whitman W."/>
        </authorList>
    </citation>
    <scope>NUCLEOTIDE SEQUENCE [LARGE SCALE GENOMIC DNA]</scope>
    <source>
        <strain evidence="9 10">CECT 4462</strain>
    </source>
</reference>
<dbReference type="Gene3D" id="1.25.40.10">
    <property type="entry name" value="Tetratricopeptide repeat domain"/>
    <property type="match status" value="1"/>
</dbReference>
<dbReference type="RefSeq" id="WP_183164793.1">
    <property type="nucleotide sequence ID" value="NZ_JACHXI010000001.1"/>
</dbReference>
<dbReference type="InterPro" id="IPR017560">
    <property type="entry name" value="Cyt_c_biogenesis_CcmI"/>
</dbReference>
<evidence type="ECO:0000259" key="7">
    <source>
        <dbReference type="Pfam" id="PF23892"/>
    </source>
</evidence>
<keyword evidence="6" id="KW-1133">Transmembrane helix</keyword>
<dbReference type="InterPro" id="IPR051263">
    <property type="entry name" value="C-type_cytochrome_biogenesis"/>
</dbReference>
<evidence type="ECO:0000256" key="1">
    <source>
        <dbReference type="ARBA" id="ARBA00004196"/>
    </source>
</evidence>
<evidence type="ECO:0000256" key="2">
    <source>
        <dbReference type="ARBA" id="ARBA00022737"/>
    </source>
</evidence>
<proteinExistence type="predicted"/>
<accession>A0A839SYM5</accession>
<dbReference type="Pfam" id="PF23914">
    <property type="entry name" value="TPR_CcmH_CycH"/>
    <property type="match status" value="1"/>
</dbReference>
<dbReference type="SUPFAM" id="SSF48452">
    <property type="entry name" value="TPR-like"/>
    <property type="match status" value="1"/>
</dbReference>
<keyword evidence="6" id="KW-0812">Transmembrane</keyword>
<evidence type="ECO:0000256" key="4">
    <source>
        <dbReference type="ARBA" id="ARBA00022803"/>
    </source>
</evidence>
<gene>
    <name evidence="9" type="ORF">FHR87_000159</name>
</gene>
<dbReference type="EMBL" id="JACHXI010000001">
    <property type="protein sequence ID" value="MBB3101799.1"/>
    <property type="molecule type" value="Genomic_DNA"/>
</dbReference>
<feature type="transmembrane region" description="Helical" evidence="6">
    <location>
        <begin position="93"/>
        <end position="113"/>
    </location>
</feature>
<dbReference type="AlphaFoldDB" id="A0A839SYM5"/>
<dbReference type="PANTHER" id="PTHR47870:SF4">
    <property type="entry name" value="CYTOCHROME C-TYPE BIOGENESIS PROTEIN CYCH"/>
    <property type="match status" value="1"/>
</dbReference>
<keyword evidence="3" id="KW-0201">Cytochrome c-type biogenesis</keyword>
<feature type="transmembrane region" description="Helical" evidence="6">
    <location>
        <begin position="6"/>
        <end position="24"/>
    </location>
</feature>
<keyword evidence="2" id="KW-0677">Repeat</keyword>
<dbReference type="GO" id="GO:0005886">
    <property type="term" value="C:plasma membrane"/>
    <property type="evidence" value="ECO:0007669"/>
    <property type="project" value="TreeGrafter"/>
</dbReference>
<feature type="repeat" description="TPR" evidence="5">
    <location>
        <begin position="150"/>
        <end position="183"/>
    </location>
</feature>
<name>A0A839SYM5_AZOMA</name>
<evidence type="ECO:0000313" key="10">
    <source>
        <dbReference type="Proteomes" id="UP000549250"/>
    </source>
</evidence>
<dbReference type="Pfam" id="PF23892">
    <property type="entry name" value="Ig_CycH"/>
    <property type="match status" value="1"/>
</dbReference>
<keyword evidence="4 5" id="KW-0802">TPR repeat</keyword>
<comment type="caution">
    <text evidence="9">The sequence shown here is derived from an EMBL/GenBank/DDBJ whole genome shotgun (WGS) entry which is preliminary data.</text>
</comment>
<dbReference type="InterPro" id="IPR056412">
    <property type="entry name" value="Ig_CycH"/>
</dbReference>
<evidence type="ECO:0000256" key="3">
    <source>
        <dbReference type="ARBA" id="ARBA00022748"/>
    </source>
</evidence>
<dbReference type="InterPro" id="IPR019734">
    <property type="entry name" value="TPR_rpt"/>
</dbReference>
<dbReference type="NCBIfam" id="TIGR03142">
    <property type="entry name" value="cytochro_ccmI"/>
    <property type="match status" value="1"/>
</dbReference>
<dbReference type="SMART" id="SM00028">
    <property type="entry name" value="TPR"/>
    <property type="match status" value="2"/>
</dbReference>
<comment type="subcellular location">
    <subcellularLocation>
        <location evidence="1">Cell envelope</location>
    </subcellularLocation>
</comment>
<evidence type="ECO:0000313" key="9">
    <source>
        <dbReference type="EMBL" id="MBB3101799.1"/>
    </source>
</evidence>
<sequence>MIDFWIGASLLLLAALAFLLIPLWRGRRAQAEQDRTALNVALYQERLSELQAQREMGALDAGQLEIAQAEAGRELLEDTESARERPDTSLGRTIPLLAILLVPVLAIGLYLHWGASDQLELAREFARQPSSMAEMTVRLERAVQLQPNSAEGWYLLGRTYMAQERPADAARAFEQVVKLSGRQPELLGQWAQALYFAEGRQWTEKLQVLADEALQGNPNEPTTLGLLGIVAFEAERFEAAADYWQRLVSSLPEQDPSRAAIQSGINQARARQALPGATATDSASVAAQLRIRVSLAASLGKRVKPDDSVFVFAQAASGPAMPLAVKRLKVADLPAVVTLGDGDAMMAQLKLSDFQQVRLTARISRSGDATKGEWKGESEPLAVSGQLVQLSIDQPDKQP</sequence>
<protein>
    <submittedName>
        <fullName evidence="9">Cytochrome c-type biogenesis protein CcmH</fullName>
    </submittedName>
</protein>
<dbReference type="PANTHER" id="PTHR47870">
    <property type="entry name" value="CYTOCHROME C-TYPE BIOGENESIS PROTEIN CCMH"/>
    <property type="match status" value="1"/>
</dbReference>
<evidence type="ECO:0000256" key="5">
    <source>
        <dbReference type="PROSITE-ProRule" id="PRU00339"/>
    </source>
</evidence>
<dbReference type="PROSITE" id="PS50005">
    <property type="entry name" value="TPR"/>
    <property type="match status" value="1"/>
</dbReference>
<feature type="domain" description="Cytochrome c-type biogenesis protein H TPR" evidence="8">
    <location>
        <begin position="130"/>
        <end position="257"/>
    </location>
</feature>
<keyword evidence="6" id="KW-0472">Membrane</keyword>
<organism evidence="9 10">
    <name type="scientific">Azomonas macrocytogenes</name>
    <name type="common">Azotobacter macrocytogenes</name>
    <dbReference type="NCBI Taxonomy" id="69962"/>
    <lineage>
        <taxon>Bacteria</taxon>
        <taxon>Pseudomonadati</taxon>
        <taxon>Pseudomonadota</taxon>
        <taxon>Gammaproteobacteria</taxon>
        <taxon>Pseudomonadales</taxon>
        <taxon>Pseudomonadaceae</taxon>
        <taxon>Azomonas</taxon>
    </lineage>
</organism>
<dbReference type="Proteomes" id="UP000549250">
    <property type="component" value="Unassembled WGS sequence"/>
</dbReference>
<dbReference type="InterPro" id="IPR011990">
    <property type="entry name" value="TPR-like_helical_dom_sf"/>
</dbReference>
<dbReference type="GO" id="GO:0030313">
    <property type="term" value="C:cell envelope"/>
    <property type="evidence" value="ECO:0007669"/>
    <property type="project" value="UniProtKB-SubCell"/>
</dbReference>
<evidence type="ECO:0000256" key="6">
    <source>
        <dbReference type="SAM" id="Phobius"/>
    </source>
</evidence>
<keyword evidence="10" id="KW-1185">Reference proteome</keyword>
<feature type="domain" description="Cytochrome c-type biogenesis protein H Ig-like" evidence="7">
    <location>
        <begin position="289"/>
        <end position="393"/>
    </location>
</feature>
<dbReference type="GO" id="GO:0017004">
    <property type="term" value="P:cytochrome complex assembly"/>
    <property type="evidence" value="ECO:0007669"/>
    <property type="project" value="UniProtKB-KW"/>
</dbReference>
<evidence type="ECO:0000259" key="8">
    <source>
        <dbReference type="Pfam" id="PF23914"/>
    </source>
</evidence>